<sequence>MAPSSARNSPMPVGRGSRILTRFLLHYLRAATRRPPALEREGAVLAGLADTTVHGMALVEGTTFSCRALFWVLRIVSAVGLSKECRHKLERLMGLMLVQATLDDLLVSSDDGGGMCIVNLVMRLVRVFVASKEEADTPSKRMRKVGRLVNKYLDEISQDQGLKVSKFLTVAESLPDSARDCYNGMYRVLDIYLEKIVQGGNEFVWSGFDLTIYLEGFDRMAYPKTALLTRMANMLIQMSLQNPLTLAHP</sequence>
<dbReference type="PROSITE" id="PS51649">
    <property type="entry name" value="NPH3"/>
    <property type="match status" value="1"/>
</dbReference>
<evidence type="ECO:0000256" key="1">
    <source>
        <dbReference type="ARBA" id="ARBA00022786"/>
    </source>
</evidence>
<feature type="domain" description="NPH3" evidence="3">
    <location>
        <begin position="1"/>
        <end position="249"/>
    </location>
</feature>
<dbReference type="Gramene" id="Zm00001eb058400_T001">
    <property type="protein sequence ID" value="Zm00001eb058400_P001"/>
    <property type="gene ID" value="Zm00001eb058400"/>
</dbReference>
<organism evidence="4 5">
    <name type="scientific">Zea mays</name>
    <name type="common">Maize</name>
    <dbReference type="NCBI Taxonomy" id="4577"/>
    <lineage>
        <taxon>Eukaryota</taxon>
        <taxon>Viridiplantae</taxon>
        <taxon>Streptophyta</taxon>
        <taxon>Embryophyta</taxon>
        <taxon>Tracheophyta</taxon>
        <taxon>Spermatophyta</taxon>
        <taxon>Magnoliopsida</taxon>
        <taxon>Liliopsida</taxon>
        <taxon>Poales</taxon>
        <taxon>Poaceae</taxon>
        <taxon>PACMAD clade</taxon>
        <taxon>Panicoideae</taxon>
        <taxon>Andropogonodae</taxon>
        <taxon>Andropogoneae</taxon>
        <taxon>Tripsacinae</taxon>
        <taxon>Zea</taxon>
    </lineage>
</organism>
<dbReference type="Pfam" id="PF03000">
    <property type="entry name" value="NPH3"/>
    <property type="match status" value="1"/>
</dbReference>
<comment type="similarity">
    <text evidence="2">Belongs to the NPH3 family.</text>
</comment>
<dbReference type="InterPro" id="IPR027356">
    <property type="entry name" value="NPH3_dom"/>
</dbReference>
<dbReference type="UniPathway" id="UPA00143"/>
<evidence type="ECO:0000313" key="5">
    <source>
        <dbReference type="Proteomes" id="UP000007305"/>
    </source>
</evidence>
<dbReference type="InParanoid" id="A0A804M4I4"/>
<dbReference type="Proteomes" id="UP000007305">
    <property type="component" value="Chromosome 1"/>
</dbReference>
<dbReference type="InterPro" id="IPR043454">
    <property type="entry name" value="NPH3/RPT2-like"/>
</dbReference>
<dbReference type="EnsemblPlants" id="Zm00001eb058400_T001">
    <property type="protein sequence ID" value="Zm00001eb058400_P001"/>
    <property type="gene ID" value="Zm00001eb058400"/>
</dbReference>
<dbReference type="GO" id="GO:0016567">
    <property type="term" value="P:protein ubiquitination"/>
    <property type="evidence" value="ECO:0007669"/>
    <property type="project" value="UniProtKB-UniPathway"/>
</dbReference>
<dbReference type="PANTHER" id="PTHR32370">
    <property type="entry name" value="OS12G0117600 PROTEIN"/>
    <property type="match status" value="1"/>
</dbReference>
<reference evidence="5" key="1">
    <citation type="submission" date="2015-12" db="EMBL/GenBank/DDBJ databases">
        <title>Update maize B73 reference genome by single molecule sequencing technologies.</title>
        <authorList>
            <consortium name="Maize Genome Sequencing Project"/>
            <person name="Ware D."/>
        </authorList>
    </citation>
    <scope>NUCLEOTIDE SEQUENCE [LARGE SCALE GENOMIC DNA]</scope>
    <source>
        <strain evidence="5">cv. B73</strain>
    </source>
</reference>
<name>A0A804M4I4_MAIZE</name>
<dbReference type="AlphaFoldDB" id="A0A804M4I4"/>
<keyword evidence="5" id="KW-1185">Reference proteome</keyword>
<evidence type="ECO:0000259" key="3">
    <source>
        <dbReference type="PROSITE" id="PS51649"/>
    </source>
</evidence>
<accession>A0A804M4I4</accession>
<keyword evidence="1" id="KW-0833">Ubl conjugation pathway</keyword>
<reference evidence="4" key="2">
    <citation type="submission" date="2019-07" db="EMBL/GenBank/DDBJ databases">
        <authorList>
            <person name="Seetharam A."/>
            <person name="Woodhouse M."/>
            <person name="Cannon E."/>
        </authorList>
    </citation>
    <scope>NUCLEOTIDE SEQUENCE [LARGE SCALE GENOMIC DNA]</scope>
    <source>
        <strain evidence="4">cv. B73</strain>
    </source>
</reference>
<reference evidence="4" key="3">
    <citation type="submission" date="2021-05" db="UniProtKB">
        <authorList>
            <consortium name="EnsemblPlants"/>
        </authorList>
    </citation>
    <scope>IDENTIFICATION</scope>
    <source>
        <strain evidence="4">cv. B73</strain>
    </source>
</reference>
<evidence type="ECO:0000313" key="4">
    <source>
        <dbReference type="EnsemblPlants" id="Zm00001eb058400_P001"/>
    </source>
</evidence>
<protein>
    <recommendedName>
        <fullName evidence="3">NPH3 domain-containing protein</fullName>
    </recommendedName>
</protein>
<evidence type="ECO:0000256" key="2">
    <source>
        <dbReference type="PROSITE-ProRule" id="PRU00982"/>
    </source>
</evidence>
<proteinExistence type="inferred from homology"/>